<reference evidence="2" key="1">
    <citation type="submission" date="2018-05" db="EMBL/GenBank/DDBJ databases">
        <authorList>
            <person name="Lanie J.A."/>
            <person name="Ng W.-L."/>
            <person name="Kazmierczak K.M."/>
            <person name="Andrzejewski T.M."/>
            <person name="Davidsen T.M."/>
            <person name="Wayne K.J."/>
            <person name="Tettelin H."/>
            <person name="Glass J.I."/>
            <person name="Rusch D."/>
            <person name="Podicherti R."/>
            <person name="Tsui H.-C.T."/>
            <person name="Winkler M.E."/>
        </authorList>
    </citation>
    <scope>NUCLEOTIDE SEQUENCE</scope>
</reference>
<evidence type="ECO:0008006" key="3">
    <source>
        <dbReference type="Google" id="ProtNLM"/>
    </source>
</evidence>
<organism evidence="2">
    <name type="scientific">marine metagenome</name>
    <dbReference type="NCBI Taxonomy" id="408172"/>
    <lineage>
        <taxon>unclassified sequences</taxon>
        <taxon>metagenomes</taxon>
        <taxon>ecological metagenomes</taxon>
    </lineage>
</organism>
<sequence length="95" mass="10686">LFLEKLRREINVIHELRKEIFKQALNAEIIFSESNYWNQNRANRLVTGGIEVVDPAVPRKIAVSPRIKLIGAIAAIVGVCMGISIALIHEYFNGD</sequence>
<keyword evidence="1" id="KW-1133">Transmembrane helix</keyword>
<feature type="non-terminal residue" evidence="2">
    <location>
        <position position="1"/>
    </location>
</feature>
<name>A0A382HM68_9ZZZZ</name>
<evidence type="ECO:0000256" key="1">
    <source>
        <dbReference type="SAM" id="Phobius"/>
    </source>
</evidence>
<gene>
    <name evidence="2" type="ORF">METZ01_LOCUS241220</name>
</gene>
<protein>
    <recommendedName>
        <fullName evidence="3">Tyrosine kinase G-rich domain-containing protein</fullName>
    </recommendedName>
</protein>
<accession>A0A382HM68</accession>
<keyword evidence="1" id="KW-0472">Membrane</keyword>
<proteinExistence type="predicted"/>
<feature type="transmembrane region" description="Helical" evidence="1">
    <location>
        <begin position="69"/>
        <end position="89"/>
    </location>
</feature>
<dbReference type="EMBL" id="UINC01062096">
    <property type="protein sequence ID" value="SVB88366.1"/>
    <property type="molecule type" value="Genomic_DNA"/>
</dbReference>
<keyword evidence="1" id="KW-0812">Transmembrane</keyword>
<dbReference type="AlphaFoldDB" id="A0A382HM68"/>
<evidence type="ECO:0000313" key="2">
    <source>
        <dbReference type="EMBL" id="SVB88366.1"/>
    </source>
</evidence>